<dbReference type="AlphaFoldDB" id="A0A844AK52"/>
<keyword evidence="1" id="KW-1133">Transmembrane helix</keyword>
<name>A0A844AK52_9RHOB</name>
<accession>A0A844AK52</accession>
<keyword evidence="4" id="KW-1185">Reference proteome</keyword>
<protein>
    <submittedName>
        <fullName evidence="3">DUF1127 domain-containing protein</fullName>
    </submittedName>
</protein>
<reference evidence="3 4" key="1">
    <citation type="submission" date="2019-10" db="EMBL/GenBank/DDBJ databases">
        <title>Epibacterium sp. nov., isolated from seawater.</title>
        <authorList>
            <person name="Zhang X."/>
            <person name="Li N."/>
        </authorList>
    </citation>
    <scope>NUCLEOTIDE SEQUENCE [LARGE SCALE GENOMIC DNA]</scope>
    <source>
        <strain evidence="3 4">SM1969</strain>
    </source>
</reference>
<dbReference type="RefSeq" id="WP_153544460.1">
    <property type="nucleotide sequence ID" value="NZ_WIXK01000001.1"/>
</dbReference>
<keyword evidence="1" id="KW-0472">Membrane</keyword>
<gene>
    <name evidence="3" type="ORF">GG681_01795</name>
</gene>
<evidence type="ECO:0000313" key="4">
    <source>
        <dbReference type="Proteomes" id="UP000436694"/>
    </source>
</evidence>
<dbReference type="Pfam" id="PF06568">
    <property type="entry name" value="YjiS-like"/>
    <property type="match status" value="1"/>
</dbReference>
<evidence type="ECO:0000256" key="1">
    <source>
        <dbReference type="SAM" id="Phobius"/>
    </source>
</evidence>
<dbReference type="Proteomes" id="UP000436694">
    <property type="component" value="Unassembled WGS sequence"/>
</dbReference>
<keyword evidence="1" id="KW-0812">Transmembrane</keyword>
<organism evidence="3 4">
    <name type="scientific">Tritonibacter aquimaris</name>
    <dbReference type="NCBI Taxonomy" id="2663379"/>
    <lineage>
        <taxon>Bacteria</taxon>
        <taxon>Pseudomonadati</taxon>
        <taxon>Pseudomonadota</taxon>
        <taxon>Alphaproteobacteria</taxon>
        <taxon>Rhodobacterales</taxon>
        <taxon>Paracoccaceae</taxon>
        <taxon>Tritonibacter</taxon>
    </lineage>
</organism>
<comment type="caution">
    <text evidence="3">The sequence shown here is derived from an EMBL/GenBank/DDBJ whole genome shotgun (WGS) entry which is preliminary data.</text>
</comment>
<sequence>MSHATQPHPHIAFLSASAPLPMPAQLALAVAVLMTKWSQRRRTRQHLAELDDHMLKDIGISRDDARRESTLPFWLP</sequence>
<feature type="transmembrane region" description="Helical" evidence="1">
    <location>
        <begin position="12"/>
        <end position="34"/>
    </location>
</feature>
<proteinExistence type="predicted"/>
<feature type="domain" description="YjiS-like" evidence="2">
    <location>
        <begin position="34"/>
        <end position="66"/>
    </location>
</feature>
<evidence type="ECO:0000313" key="3">
    <source>
        <dbReference type="EMBL" id="MQY41359.1"/>
    </source>
</evidence>
<dbReference type="InterPro" id="IPR009506">
    <property type="entry name" value="YjiS-like"/>
</dbReference>
<dbReference type="EMBL" id="WIXK01000001">
    <property type="protein sequence ID" value="MQY41359.1"/>
    <property type="molecule type" value="Genomic_DNA"/>
</dbReference>
<evidence type="ECO:0000259" key="2">
    <source>
        <dbReference type="Pfam" id="PF06568"/>
    </source>
</evidence>